<comment type="caution">
    <text evidence="2">The sequence shown here is derived from an EMBL/GenBank/DDBJ whole genome shotgun (WGS) entry which is preliminary data.</text>
</comment>
<name>A0A8H6Y9J5_9AGAR</name>
<proteinExistence type="predicted"/>
<keyword evidence="3" id="KW-1185">Reference proteome</keyword>
<evidence type="ECO:0000313" key="3">
    <source>
        <dbReference type="Proteomes" id="UP000620124"/>
    </source>
</evidence>
<dbReference type="GO" id="GO:0005525">
    <property type="term" value="F:GTP binding"/>
    <property type="evidence" value="ECO:0007669"/>
    <property type="project" value="InterPro"/>
</dbReference>
<accession>A0A8H6Y9J5</accession>
<reference evidence="2" key="1">
    <citation type="submission" date="2020-05" db="EMBL/GenBank/DDBJ databases">
        <title>Mycena genomes resolve the evolution of fungal bioluminescence.</title>
        <authorList>
            <person name="Tsai I.J."/>
        </authorList>
    </citation>
    <scope>NUCLEOTIDE SEQUENCE</scope>
    <source>
        <strain evidence="2">CCC161011</strain>
    </source>
</reference>
<dbReference type="OrthoDB" id="391988at2759"/>
<dbReference type="AlphaFoldDB" id="A0A8H6Y9J5"/>
<evidence type="ECO:0000259" key="1">
    <source>
        <dbReference type="Pfam" id="PF01926"/>
    </source>
</evidence>
<gene>
    <name evidence="2" type="ORF">MVEN_01118800</name>
</gene>
<sequence>MNTDRTIDEILADCQRFRILSVGRSGAGKSSVINCVFNVDDAKVSHNKPGEADIYQEITSEQNARFVLHDSKGFEPARTETFNIVREFILEKSDSSRDLEDRLHAAWLCIQTPTHGGRVLEAGDEQFLELANKLQIPVVVVFTQYDRLVRKHENTCANCKDCETCEKCENLEPCENRKNPEPCQSCKAEAQSEFDRHVKILEKAAIRLNIDKTKWTNVSVKEGYTDNITLLVNMTREIVEERLKGDAWIIWSVAQMASLPLKIKACIENGMNYYFKALGGVIPLAGGQLLSDCLLQVHKDITACWNLPDAEGVLNGDEFKHLMLFVVKDVQNKCDTQSSPVDLERINQFVTLCATASATIAPPAAILGLSFIFMQLIASAVSDRAHDAHRVLIAYTVDLILVLEELLKMMLRLKSSANVSSDDLREALAAFRDTTSKGTVHSGVKRLVEEHGQLRKDLILDGVKRLLHEHRAM</sequence>
<organism evidence="2 3">
    <name type="scientific">Mycena venus</name>
    <dbReference type="NCBI Taxonomy" id="2733690"/>
    <lineage>
        <taxon>Eukaryota</taxon>
        <taxon>Fungi</taxon>
        <taxon>Dikarya</taxon>
        <taxon>Basidiomycota</taxon>
        <taxon>Agaricomycotina</taxon>
        <taxon>Agaricomycetes</taxon>
        <taxon>Agaricomycetidae</taxon>
        <taxon>Agaricales</taxon>
        <taxon>Marasmiineae</taxon>
        <taxon>Mycenaceae</taxon>
        <taxon>Mycena</taxon>
    </lineage>
</organism>
<feature type="domain" description="G" evidence="1">
    <location>
        <begin position="19"/>
        <end position="143"/>
    </location>
</feature>
<dbReference type="EMBL" id="JACAZI010000008">
    <property type="protein sequence ID" value="KAF7354304.1"/>
    <property type="molecule type" value="Genomic_DNA"/>
</dbReference>
<dbReference type="InterPro" id="IPR006073">
    <property type="entry name" value="GTP-bd"/>
</dbReference>
<protein>
    <recommendedName>
        <fullName evidence="1">G domain-containing protein</fullName>
    </recommendedName>
</protein>
<dbReference type="Gene3D" id="3.40.50.300">
    <property type="entry name" value="P-loop containing nucleotide triphosphate hydrolases"/>
    <property type="match status" value="1"/>
</dbReference>
<dbReference type="InterPro" id="IPR027417">
    <property type="entry name" value="P-loop_NTPase"/>
</dbReference>
<dbReference type="SUPFAM" id="SSF52540">
    <property type="entry name" value="P-loop containing nucleoside triphosphate hydrolases"/>
    <property type="match status" value="1"/>
</dbReference>
<dbReference type="Proteomes" id="UP000620124">
    <property type="component" value="Unassembled WGS sequence"/>
</dbReference>
<dbReference type="Pfam" id="PF01926">
    <property type="entry name" value="MMR_HSR1"/>
    <property type="match status" value="1"/>
</dbReference>
<evidence type="ECO:0000313" key="2">
    <source>
        <dbReference type="EMBL" id="KAF7354304.1"/>
    </source>
</evidence>